<evidence type="ECO:0000256" key="6">
    <source>
        <dbReference type="SAM" id="Phobius"/>
    </source>
</evidence>
<dbReference type="GeneID" id="70252066"/>
<feature type="transmembrane region" description="Helical" evidence="6">
    <location>
        <begin position="195"/>
        <end position="219"/>
    </location>
</feature>
<evidence type="ECO:0000256" key="5">
    <source>
        <dbReference type="ARBA" id="ARBA00023136"/>
    </source>
</evidence>
<comment type="caution">
    <text evidence="8">The sequence shown here is derived from an EMBL/GenBank/DDBJ whole genome shotgun (WGS) entry which is preliminary data.</text>
</comment>
<keyword evidence="9" id="KW-1185">Reference proteome</keyword>
<feature type="transmembrane region" description="Helical" evidence="6">
    <location>
        <begin position="396"/>
        <end position="416"/>
    </location>
</feature>
<name>A0AAD4KTS2_9EURO</name>
<comment type="subcellular location">
    <subcellularLocation>
        <location evidence="1">Membrane</location>
        <topology evidence="1">Multi-pass membrane protein</topology>
    </subcellularLocation>
</comment>
<dbReference type="PANTHER" id="PTHR43791:SF36">
    <property type="entry name" value="TRANSPORTER, PUTATIVE (AFU_ORTHOLOGUE AFUA_6G08340)-RELATED"/>
    <property type="match status" value="1"/>
</dbReference>
<protein>
    <submittedName>
        <fullName evidence="8">Major facilitator superfamily domain-containing protein</fullName>
    </submittedName>
</protein>
<dbReference type="Proteomes" id="UP001201262">
    <property type="component" value="Unassembled WGS sequence"/>
</dbReference>
<accession>A0AAD4KTS2</accession>
<gene>
    <name evidence="8" type="ORF">BGW36DRAFT_449252</name>
</gene>
<feature type="transmembrane region" description="Helical" evidence="6">
    <location>
        <begin position="29"/>
        <end position="50"/>
    </location>
</feature>
<dbReference type="GO" id="GO:0016020">
    <property type="term" value="C:membrane"/>
    <property type="evidence" value="ECO:0007669"/>
    <property type="project" value="UniProtKB-SubCell"/>
</dbReference>
<evidence type="ECO:0000256" key="1">
    <source>
        <dbReference type="ARBA" id="ARBA00004141"/>
    </source>
</evidence>
<evidence type="ECO:0000256" key="3">
    <source>
        <dbReference type="ARBA" id="ARBA00022692"/>
    </source>
</evidence>
<keyword evidence="4 6" id="KW-1133">Transmembrane helix</keyword>
<dbReference type="SUPFAM" id="SSF103473">
    <property type="entry name" value="MFS general substrate transporter"/>
    <property type="match status" value="1"/>
</dbReference>
<feature type="transmembrane region" description="Helical" evidence="6">
    <location>
        <begin position="73"/>
        <end position="92"/>
    </location>
</feature>
<dbReference type="Pfam" id="PF07690">
    <property type="entry name" value="MFS_1"/>
    <property type="match status" value="1"/>
</dbReference>
<keyword evidence="2" id="KW-0813">Transport</keyword>
<dbReference type="PANTHER" id="PTHR43791">
    <property type="entry name" value="PERMEASE-RELATED"/>
    <property type="match status" value="1"/>
</dbReference>
<feature type="domain" description="Major facilitator superfamily (MFS) profile" evidence="7">
    <location>
        <begin position="37"/>
        <end position="491"/>
    </location>
</feature>
<keyword evidence="5 6" id="KW-0472">Membrane</keyword>
<dbReference type="RefSeq" id="XP_046073571.1">
    <property type="nucleotide sequence ID" value="XM_046221779.1"/>
</dbReference>
<feature type="transmembrane region" description="Helical" evidence="6">
    <location>
        <begin position="104"/>
        <end position="125"/>
    </location>
</feature>
<feature type="transmembrane region" description="Helical" evidence="6">
    <location>
        <begin position="163"/>
        <end position="183"/>
    </location>
</feature>
<evidence type="ECO:0000256" key="2">
    <source>
        <dbReference type="ARBA" id="ARBA00022448"/>
    </source>
</evidence>
<feature type="transmembrane region" description="Helical" evidence="6">
    <location>
        <begin position="273"/>
        <end position="297"/>
    </location>
</feature>
<dbReference type="AlphaFoldDB" id="A0AAD4KTS2"/>
<dbReference type="GO" id="GO:0022857">
    <property type="term" value="F:transmembrane transporter activity"/>
    <property type="evidence" value="ECO:0007669"/>
    <property type="project" value="InterPro"/>
</dbReference>
<feature type="transmembrane region" description="Helical" evidence="6">
    <location>
        <begin position="360"/>
        <end position="384"/>
    </location>
</feature>
<feature type="transmembrane region" description="Helical" evidence="6">
    <location>
        <begin position="336"/>
        <end position="354"/>
    </location>
</feature>
<keyword evidence="3 6" id="KW-0812">Transmembrane</keyword>
<organism evidence="8 9">
    <name type="scientific">Talaromyces proteolyticus</name>
    <dbReference type="NCBI Taxonomy" id="1131652"/>
    <lineage>
        <taxon>Eukaryota</taxon>
        <taxon>Fungi</taxon>
        <taxon>Dikarya</taxon>
        <taxon>Ascomycota</taxon>
        <taxon>Pezizomycotina</taxon>
        <taxon>Eurotiomycetes</taxon>
        <taxon>Eurotiomycetidae</taxon>
        <taxon>Eurotiales</taxon>
        <taxon>Trichocomaceae</taxon>
        <taxon>Talaromyces</taxon>
        <taxon>Talaromyces sect. Bacilispori</taxon>
    </lineage>
</organism>
<dbReference type="InterPro" id="IPR036259">
    <property type="entry name" value="MFS_trans_sf"/>
</dbReference>
<evidence type="ECO:0000313" key="8">
    <source>
        <dbReference type="EMBL" id="KAH8699107.1"/>
    </source>
</evidence>
<dbReference type="InterPro" id="IPR020846">
    <property type="entry name" value="MFS_dom"/>
</dbReference>
<dbReference type="EMBL" id="JAJTJA010000005">
    <property type="protein sequence ID" value="KAH8699107.1"/>
    <property type="molecule type" value="Genomic_DNA"/>
</dbReference>
<evidence type="ECO:0000313" key="9">
    <source>
        <dbReference type="Proteomes" id="UP001201262"/>
    </source>
</evidence>
<dbReference type="Gene3D" id="1.20.1250.20">
    <property type="entry name" value="MFS general substrate transporter like domains"/>
    <property type="match status" value="2"/>
</dbReference>
<feature type="transmembrane region" description="Helical" evidence="6">
    <location>
        <begin position="428"/>
        <end position="447"/>
    </location>
</feature>
<feature type="transmembrane region" description="Helical" evidence="6">
    <location>
        <begin position="131"/>
        <end position="151"/>
    </location>
</feature>
<sequence>MYITFAYHSAPTLATSHVIQPKTSAEKRLLLKADLVILPLAAFGYFAAYMDRNNFGNAKVMGFATDLHLSPNEYYSCLTIFYVGYMVFMLPVNLTLRKLKANRSIGTAVIFFGVVMCSLSVAKSFSAVMGLRFLLGVGQSFIQGLTIYTSLWYQRDELGTRSAIYYSCATLSGAFGGLIAYGIEVNLPYVRSGRYPWSWLFLIEGVIAIGAGILIVLFLPRMPDDLQRRKRSHWLFTKEEINLATDRQASYNQNDAKFQPRQLLDAMMDVKTWAFGLVQGANVLGLAVVGNFLPTFINGFGFNAVQTQLFSIIPYACAFVACICIGITSDRMNTKAPFLLATSCLAVLGYTLLLATTSTIVGIVAACFITASCYTGVILLPVWIVINTAGYTKRSCVWATSEVFAMTFSIMATRIYDTPPRYVKGHSIVLALNVLAGFSIVFCTWWMRRLNQKKDQIVAEYVERGEVHPHVAENLTLEDLQDRHILFRYIV</sequence>
<reference evidence="8" key="1">
    <citation type="submission" date="2021-12" db="EMBL/GenBank/DDBJ databases">
        <title>Convergent genome expansion in fungi linked to evolution of root-endophyte symbiosis.</title>
        <authorList>
            <consortium name="DOE Joint Genome Institute"/>
            <person name="Ke Y.-H."/>
            <person name="Bonito G."/>
            <person name="Liao H.-L."/>
            <person name="Looney B."/>
            <person name="Rojas-Flechas A."/>
            <person name="Nash J."/>
            <person name="Hameed K."/>
            <person name="Schadt C."/>
            <person name="Martin F."/>
            <person name="Crous P.W."/>
            <person name="Miettinen O."/>
            <person name="Magnuson J.K."/>
            <person name="Labbe J."/>
            <person name="Jacobson D."/>
            <person name="Doktycz M.J."/>
            <person name="Veneault-Fourrey C."/>
            <person name="Kuo A."/>
            <person name="Mondo S."/>
            <person name="Calhoun S."/>
            <person name="Riley R."/>
            <person name="Ohm R."/>
            <person name="LaButti K."/>
            <person name="Andreopoulos B."/>
            <person name="Pangilinan J."/>
            <person name="Nolan M."/>
            <person name="Tritt A."/>
            <person name="Clum A."/>
            <person name="Lipzen A."/>
            <person name="Daum C."/>
            <person name="Barry K."/>
            <person name="Grigoriev I.V."/>
            <person name="Vilgalys R."/>
        </authorList>
    </citation>
    <scope>NUCLEOTIDE SEQUENCE</scope>
    <source>
        <strain evidence="8">PMI_201</strain>
    </source>
</reference>
<proteinExistence type="predicted"/>
<dbReference type="InterPro" id="IPR011701">
    <property type="entry name" value="MFS"/>
</dbReference>
<feature type="transmembrane region" description="Helical" evidence="6">
    <location>
        <begin position="309"/>
        <end position="329"/>
    </location>
</feature>
<dbReference type="PROSITE" id="PS50850">
    <property type="entry name" value="MFS"/>
    <property type="match status" value="1"/>
</dbReference>
<evidence type="ECO:0000256" key="4">
    <source>
        <dbReference type="ARBA" id="ARBA00022989"/>
    </source>
</evidence>
<evidence type="ECO:0000259" key="7">
    <source>
        <dbReference type="PROSITE" id="PS50850"/>
    </source>
</evidence>